<evidence type="ECO:0000256" key="1">
    <source>
        <dbReference type="ARBA" id="ARBA00004651"/>
    </source>
</evidence>
<evidence type="ECO:0000256" key="4">
    <source>
        <dbReference type="ARBA" id="ARBA00022475"/>
    </source>
</evidence>
<organism evidence="9 10">
    <name type="scientific">Vreelandella janggokensis</name>
    <dbReference type="NCBI Taxonomy" id="370767"/>
    <lineage>
        <taxon>Bacteria</taxon>
        <taxon>Pseudomonadati</taxon>
        <taxon>Pseudomonadota</taxon>
        <taxon>Gammaproteobacteria</taxon>
        <taxon>Oceanospirillales</taxon>
        <taxon>Halomonadaceae</taxon>
        <taxon>Vreelandella</taxon>
    </lineage>
</organism>
<evidence type="ECO:0000256" key="5">
    <source>
        <dbReference type="ARBA" id="ARBA00022692"/>
    </source>
</evidence>
<comment type="caution">
    <text evidence="9">The sequence shown here is derived from an EMBL/GenBank/DDBJ whole genome shotgun (WGS) entry which is preliminary data.</text>
</comment>
<feature type="transmembrane region" description="Helical" evidence="8">
    <location>
        <begin position="195"/>
        <end position="220"/>
    </location>
</feature>
<feature type="transmembrane region" description="Helical" evidence="8">
    <location>
        <begin position="226"/>
        <end position="244"/>
    </location>
</feature>
<evidence type="ECO:0000256" key="3">
    <source>
        <dbReference type="ARBA" id="ARBA00022448"/>
    </source>
</evidence>
<dbReference type="RefSeq" id="WP_085917196.1">
    <property type="nucleotide sequence ID" value="NZ_JAKNQT010000003.1"/>
</dbReference>
<evidence type="ECO:0000256" key="2">
    <source>
        <dbReference type="ARBA" id="ARBA00010110"/>
    </source>
</evidence>
<feature type="transmembrane region" description="Helical" evidence="8">
    <location>
        <begin position="12"/>
        <end position="30"/>
    </location>
</feature>
<dbReference type="InterPro" id="IPR038770">
    <property type="entry name" value="Na+/solute_symporter_sf"/>
</dbReference>
<name>A0ABT4IW43_9GAMM</name>
<feature type="transmembrane region" description="Helical" evidence="8">
    <location>
        <begin position="164"/>
        <end position="183"/>
    </location>
</feature>
<comment type="subcellular location">
    <subcellularLocation>
        <location evidence="1">Cell membrane</location>
        <topology evidence="1">Multi-pass membrane protein</topology>
    </subcellularLocation>
</comment>
<dbReference type="Proteomes" id="UP001321125">
    <property type="component" value="Unassembled WGS sequence"/>
</dbReference>
<dbReference type="PANTHER" id="PTHR43057:SF1">
    <property type="entry name" value="ARSENICAL-RESISTANCE PROTEIN 3"/>
    <property type="match status" value="1"/>
</dbReference>
<proteinExistence type="inferred from homology"/>
<accession>A0ABT4IW43</accession>
<dbReference type="Gene3D" id="1.20.1530.20">
    <property type="match status" value="1"/>
</dbReference>
<dbReference type="PANTHER" id="PTHR43057">
    <property type="entry name" value="ARSENITE EFFLUX TRANSPORTER"/>
    <property type="match status" value="1"/>
</dbReference>
<evidence type="ECO:0000256" key="7">
    <source>
        <dbReference type="ARBA" id="ARBA00023136"/>
    </source>
</evidence>
<reference evidence="9 10" key="1">
    <citation type="submission" date="2022-02" db="EMBL/GenBank/DDBJ databases">
        <title>Study of halophilic communities from a Mexican lake.</title>
        <authorList>
            <person name="Hernandez-Soto L.M."/>
            <person name="Martinez-Abarca F."/>
            <person name="Ramirez-Saad H.C."/>
            <person name="Aguirre-Garrido J.F."/>
        </authorList>
    </citation>
    <scope>NUCLEOTIDE SEQUENCE [LARGE SCALE GENOMIC DNA]</scope>
    <source>
        <strain evidence="9 10">Hjan13</strain>
    </source>
</reference>
<protein>
    <submittedName>
        <fullName evidence="9">Arsenic resistance protein</fullName>
    </submittedName>
</protein>
<dbReference type="Pfam" id="PF01758">
    <property type="entry name" value="SBF"/>
    <property type="match status" value="1"/>
</dbReference>
<gene>
    <name evidence="9" type="ORF">L0635_12485</name>
</gene>
<dbReference type="InterPro" id="IPR004706">
    <property type="entry name" value="Arsenical-R_Acr3"/>
</dbReference>
<feature type="transmembrane region" description="Helical" evidence="8">
    <location>
        <begin position="69"/>
        <end position="89"/>
    </location>
</feature>
<evidence type="ECO:0000313" key="10">
    <source>
        <dbReference type="Proteomes" id="UP001321125"/>
    </source>
</evidence>
<evidence type="ECO:0000256" key="8">
    <source>
        <dbReference type="SAM" id="Phobius"/>
    </source>
</evidence>
<dbReference type="EMBL" id="JAKNQU010000004">
    <property type="protein sequence ID" value="MCZ0927900.1"/>
    <property type="molecule type" value="Genomic_DNA"/>
</dbReference>
<keyword evidence="4" id="KW-1003">Cell membrane</keyword>
<keyword evidence="3" id="KW-0813">Transport</keyword>
<comment type="similarity">
    <text evidence="2">Belongs to the arsenical resistance-3 (ACR3) (TC 2.A.59) family.</text>
</comment>
<keyword evidence="10" id="KW-1185">Reference proteome</keyword>
<sequence>MRETLEKYQVWLYLVAILAGIGLGARWEVIQAWNVALWPLLGLLLYATFTQVPLLHIPQAFKDRRFMSALALGNFIVMPLVVWGLATLFGLKGAVLLGVLLVLLVPCTDWFISFTHLGQGDSAKAIAATPVLLLLQITLLPLYVTLMMGEQLVSDHLLSELLPAFWGLIVTPLLLAWLTETGAAQSAVLKRGVEVMGWLPVPLLTAVVFLIAASQVHLIIESQEMLGQIAVLFVLYLLVAALVGKTLHMLFRLPTASGRTLVFSLGTRNSFVVLPLAIALPDIWAASVVVIVLQSLVELLGMVTYLAWVPRLVKHSPADTREY</sequence>
<keyword evidence="7 8" id="KW-0472">Membrane</keyword>
<feature type="transmembrane region" description="Helical" evidence="8">
    <location>
        <begin position="95"/>
        <end position="113"/>
    </location>
</feature>
<keyword evidence="5 8" id="KW-0812">Transmembrane</keyword>
<feature type="transmembrane region" description="Helical" evidence="8">
    <location>
        <begin position="36"/>
        <end position="57"/>
    </location>
</feature>
<evidence type="ECO:0000256" key="6">
    <source>
        <dbReference type="ARBA" id="ARBA00022989"/>
    </source>
</evidence>
<dbReference type="InterPro" id="IPR002657">
    <property type="entry name" value="BilAc:Na_symport/Acr3"/>
</dbReference>
<feature type="transmembrane region" description="Helical" evidence="8">
    <location>
        <begin position="125"/>
        <end position="144"/>
    </location>
</feature>
<keyword evidence="6 8" id="KW-1133">Transmembrane helix</keyword>
<evidence type="ECO:0000313" key="9">
    <source>
        <dbReference type="EMBL" id="MCZ0927900.1"/>
    </source>
</evidence>